<dbReference type="AlphaFoldDB" id="A0A1I7HNU9"/>
<feature type="region of interest" description="Disordered" evidence="1">
    <location>
        <begin position="191"/>
        <end position="226"/>
    </location>
</feature>
<dbReference type="RefSeq" id="WP_143133012.1">
    <property type="nucleotide sequence ID" value="NZ_FPBO01000006.1"/>
</dbReference>
<evidence type="ECO:0000256" key="1">
    <source>
        <dbReference type="SAM" id="MobiDB-lite"/>
    </source>
</evidence>
<organism evidence="2 3">
    <name type="scientific">Pseudoduganella namucuonensis</name>
    <dbReference type="NCBI Taxonomy" id="1035707"/>
    <lineage>
        <taxon>Bacteria</taxon>
        <taxon>Pseudomonadati</taxon>
        <taxon>Pseudomonadota</taxon>
        <taxon>Betaproteobacteria</taxon>
        <taxon>Burkholderiales</taxon>
        <taxon>Oxalobacteraceae</taxon>
        <taxon>Telluria group</taxon>
        <taxon>Pseudoduganella</taxon>
    </lineage>
</organism>
<dbReference type="Proteomes" id="UP000199391">
    <property type="component" value="Unassembled WGS sequence"/>
</dbReference>
<dbReference type="STRING" id="1035707.SAMN05216552_100673"/>
<reference evidence="3" key="1">
    <citation type="submission" date="2016-10" db="EMBL/GenBank/DDBJ databases">
        <authorList>
            <person name="Varghese N."/>
            <person name="Submissions S."/>
        </authorList>
    </citation>
    <scope>NUCLEOTIDE SEQUENCE [LARGE SCALE GENOMIC DNA]</scope>
    <source>
        <strain evidence="3">CGMCC 1.11014</strain>
    </source>
</reference>
<feature type="compositionally biased region" description="Acidic residues" evidence="1">
    <location>
        <begin position="196"/>
        <end position="215"/>
    </location>
</feature>
<feature type="compositionally biased region" description="Gly residues" evidence="1">
    <location>
        <begin position="113"/>
        <end position="123"/>
    </location>
</feature>
<gene>
    <name evidence="2" type="ORF">SAMN05216552_100673</name>
</gene>
<dbReference type="OrthoDB" id="8702548at2"/>
<proteinExistence type="predicted"/>
<feature type="region of interest" description="Disordered" evidence="1">
    <location>
        <begin position="1"/>
        <end position="158"/>
    </location>
</feature>
<dbReference type="EMBL" id="FPBO01000006">
    <property type="protein sequence ID" value="SFU62333.1"/>
    <property type="molecule type" value="Genomic_DNA"/>
</dbReference>
<feature type="compositionally biased region" description="Gly residues" evidence="1">
    <location>
        <begin position="26"/>
        <end position="38"/>
    </location>
</feature>
<evidence type="ECO:0000313" key="2">
    <source>
        <dbReference type="EMBL" id="SFU62333.1"/>
    </source>
</evidence>
<evidence type="ECO:0000313" key="3">
    <source>
        <dbReference type="Proteomes" id="UP000199391"/>
    </source>
</evidence>
<feature type="compositionally biased region" description="Acidic residues" evidence="1">
    <location>
        <begin position="1"/>
        <end position="17"/>
    </location>
</feature>
<sequence>MSEEFEILGLESGDEMESERGMRPVRGGGGGRPGGGRSVGRPAGKPVGKMAGKTAGATAGRTAGKAAAPRAGMQRPARAQAAPRAAPAGRMGPPGRPAAPGAPGRLGATGSMGRAGGAGGPRAGVGLARPGSLGRPGRPGGPGPRPRPGPGPGLAPPWPRPWPSTWRRPWPGLWPYPGPYYGIWPVGAGAYRADEPPPDGADEPAEPDEPADDGAEPSAGGNEEPATEEIMYGTNCKCASCRNTAAGGFEVMEFGLAQEAMFSEAEEMELAYELLAVSSEAELDQFLGKIWKGIKKIAKPIGGALKGIAKKALPMVGGALGSFIPIPGVGTALGSALGGAVAKALEVEMEMAGLAQEDCDLEVARRIVRIAGTAGQLAARSDGSPAAMRDALMQAVQCHAPHMAPARESEDEAYRGRWRQRRAARIQPIDF</sequence>
<name>A0A1I7HNU9_9BURK</name>
<accession>A0A1I7HNU9</accession>
<protein>
    <submittedName>
        <fullName evidence="2">Uncharacterized protein</fullName>
    </submittedName>
</protein>
<keyword evidence="3" id="KW-1185">Reference proteome</keyword>
<feature type="compositionally biased region" description="Low complexity" evidence="1">
    <location>
        <begin position="124"/>
        <end position="136"/>
    </location>
</feature>
<feature type="compositionally biased region" description="Low complexity" evidence="1">
    <location>
        <begin position="39"/>
        <end position="112"/>
    </location>
</feature>
<feature type="compositionally biased region" description="Pro residues" evidence="1">
    <location>
        <begin position="139"/>
        <end position="158"/>
    </location>
</feature>